<dbReference type="InterPro" id="IPR005477">
    <property type="entry name" value="Dxylulose-5-P_synthase"/>
</dbReference>
<reference evidence="12 13" key="1">
    <citation type="journal article" date="2020" name="Microorganisms">
        <title>Osmotic Adaptation and Compatible Solute Biosynthesis of Phototrophic Bacteria as Revealed from Genome Analyses.</title>
        <authorList>
            <person name="Imhoff J.F."/>
            <person name="Rahn T."/>
            <person name="Kunzel S."/>
            <person name="Keller A."/>
            <person name="Neulinger S.C."/>
        </authorList>
    </citation>
    <scope>NUCLEOTIDE SEQUENCE [LARGE SCALE GENOMIC DNA]</scope>
    <source>
        <strain evidence="12 13">DSM 15116</strain>
    </source>
</reference>
<organism evidence="12 13">
    <name type="scientific">Halorhodospira neutriphila</name>
    <dbReference type="NCBI Taxonomy" id="168379"/>
    <lineage>
        <taxon>Bacteria</taxon>
        <taxon>Pseudomonadati</taxon>
        <taxon>Pseudomonadota</taxon>
        <taxon>Gammaproteobacteria</taxon>
        <taxon>Chromatiales</taxon>
        <taxon>Ectothiorhodospiraceae</taxon>
        <taxon>Halorhodospira</taxon>
    </lineage>
</organism>
<comment type="cofactor">
    <cofactor evidence="10">
        <name>Mg(2+)</name>
        <dbReference type="ChEBI" id="CHEBI:18420"/>
    </cofactor>
    <text evidence="10">Binds 1 Mg(2+) ion per subunit.</text>
</comment>
<dbReference type="Pfam" id="PF13292">
    <property type="entry name" value="DXP_synthase_N"/>
    <property type="match status" value="1"/>
</dbReference>
<evidence type="ECO:0000256" key="2">
    <source>
        <dbReference type="ARBA" id="ARBA00011081"/>
    </source>
</evidence>
<keyword evidence="13" id="KW-1185">Reference proteome</keyword>
<evidence type="ECO:0000256" key="7">
    <source>
        <dbReference type="ARBA" id="ARBA00022977"/>
    </source>
</evidence>
<dbReference type="InterPro" id="IPR020826">
    <property type="entry name" value="Transketolase_BS"/>
</dbReference>
<comment type="pathway">
    <text evidence="1 10">Metabolic intermediate biosynthesis; 1-deoxy-D-xylulose 5-phosphate biosynthesis; 1-deoxy-D-xylulose 5-phosphate from D-glyceraldehyde 3-phosphate and pyruvate: step 1/1.</text>
</comment>
<dbReference type="Pfam" id="PF02779">
    <property type="entry name" value="Transket_pyr"/>
    <property type="match status" value="1"/>
</dbReference>
<dbReference type="PROSITE" id="PS00801">
    <property type="entry name" value="TRANSKETOLASE_1"/>
    <property type="match status" value="1"/>
</dbReference>
<dbReference type="NCBIfam" id="NF003933">
    <property type="entry name" value="PRK05444.2-2"/>
    <property type="match status" value="1"/>
</dbReference>
<sequence>MVTGAHEGGDPLLTTINDPDDLRMLSLEQLPALAEELREYLVDSVSRSGGHLAAGLGAVELTLALHYALDTPQDRLVWDVGHQCYAHKVLTGRRRELPRIRQAGGPAGFPVRDESPYDAFGAGHSSTSISAALGMALAQRAGCGPRRRCVAIIGDGGLSAGEAFEGLNHAGDVGADLLVVLNDNEMSISENVGALSNYLTRLLSEPIAGQLRRGARDVLRRLPPVHELARRTEGHVKGLLAPATLFEELGFHYFGPVDGHNVEGLVRVLRNLRDQPGPRLLHVVTRKGKGYGPAEADPISYHGVSRFDPSQGLQKKQAGRLNYTGVFSRWLCHAAAADSRVVAITPAMREGSGLVDYARHHPERFFDVGIAEQHAVTLAAGLACEGTRPVVAIYSTFLQRAYDQLLHDVALQRLPVLFAVDRAGIVGADGATHQGAYDLSYLRCVPDLTVMAPGDEAECWRMLATGLALDGPSAVRYPRGSGAGAALPEDLEPLPVGRGEVRRRGGSGVALLAFGALLPEAEAAGAELDATVVNMRFVKPLDEALVRQLAAEHHHLVTVEENVVAGGAGSAVAECLARLGDRTPVTHLGLPDRPILHGERAEQLAELGLDAAGLQRSVAALQAGQGGGGRRRSG</sequence>
<evidence type="ECO:0000256" key="9">
    <source>
        <dbReference type="ARBA" id="ARBA00023229"/>
    </source>
</evidence>
<evidence type="ECO:0000256" key="3">
    <source>
        <dbReference type="ARBA" id="ARBA00011738"/>
    </source>
</evidence>
<dbReference type="PROSITE" id="PS00802">
    <property type="entry name" value="TRANSKETOLASE_2"/>
    <property type="match status" value="1"/>
</dbReference>
<gene>
    <name evidence="10" type="primary">dxs</name>
    <name evidence="12" type="ORF">CKO13_11315</name>
</gene>
<comment type="catalytic activity">
    <reaction evidence="10">
        <text>D-glyceraldehyde 3-phosphate + pyruvate + H(+) = 1-deoxy-D-xylulose 5-phosphate + CO2</text>
        <dbReference type="Rhea" id="RHEA:12605"/>
        <dbReference type="ChEBI" id="CHEBI:15361"/>
        <dbReference type="ChEBI" id="CHEBI:15378"/>
        <dbReference type="ChEBI" id="CHEBI:16526"/>
        <dbReference type="ChEBI" id="CHEBI:57792"/>
        <dbReference type="ChEBI" id="CHEBI:59776"/>
        <dbReference type="EC" id="2.2.1.7"/>
    </reaction>
</comment>
<dbReference type="SMART" id="SM00861">
    <property type="entry name" value="Transket_pyr"/>
    <property type="match status" value="1"/>
</dbReference>
<dbReference type="InterPro" id="IPR049557">
    <property type="entry name" value="Transketolase_CS"/>
</dbReference>
<dbReference type="Proteomes" id="UP000738126">
    <property type="component" value="Unassembled WGS sequence"/>
</dbReference>
<feature type="binding site" evidence="10">
    <location>
        <position position="184"/>
    </location>
    <ligand>
        <name>Mg(2+)</name>
        <dbReference type="ChEBI" id="CHEBI:18420"/>
    </ligand>
</feature>
<dbReference type="EMBL" id="NRSH01000186">
    <property type="protein sequence ID" value="MBK1727589.1"/>
    <property type="molecule type" value="Genomic_DNA"/>
</dbReference>
<evidence type="ECO:0000256" key="6">
    <source>
        <dbReference type="ARBA" id="ARBA00022842"/>
    </source>
</evidence>
<feature type="binding site" evidence="10">
    <location>
        <begin position="156"/>
        <end position="157"/>
    </location>
    <ligand>
        <name>thiamine diphosphate</name>
        <dbReference type="ChEBI" id="CHEBI:58937"/>
    </ligand>
</feature>
<comment type="subunit">
    <text evidence="3 10">Homodimer.</text>
</comment>
<dbReference type="CDD" id="cd07033">
    <property type="entry name" value="TPP_PYR_DXS_TK_like"/>
    <property type="match status" value="1"/>
</dbReference>
<keyword evidence="4 10" id="KW-0808">Transferase</keyword>
<accession>A0ABS1EAP7</accession>
<evidence type="ECO:0000256" key="10">
    <source>
        <dbReference type="HAMAP-Rule" id="MF_00315"/>
    </source>
</evidence>
<evidence type="ECO:0000259" key="11">
    <source>
        <dbReference type="SMART" id="SM00861"/>
    </source>
</evidence>
<dbReference type="InterPro" id="IPR005475">
    <property type="entry name" value="Transketolase-like_Pyr-bd"/>
</dbReference>
<dbReference type="Gene3D" id="3.40.50.970">
    <property type="match status" value="2"/>
</dbReference>
<keyword evidence="7 10" id="KW-0784">Thiamine biosynthesis</keyword>
<dbReference type="Pfam" id="PF02780">
    <property type="entry name" value="Transketolase_C"/>
    <property type="match status" value="1"/>
</dbReference>
<dbReference type="EC" id="2.2.1.7" evidence="10"/>
<evidence type="ECO:0000256" key="1">
    <source>
        <dbReference type="ARBA" id="ARBA00004980"/>
    </source>
</evidence>
<evidence type="ECO:0000256" key="8">
    <source>
        <dbReference type="ARBA" id="ARBA00023052"/>
    </source>
</evidence>
<dbReference type="InterPro" id="IPR033248">
    <property type="entry name" value="Transketolase_C"/>
</dbReference>
<comment type="caution">
    <text evidence="12">The sequence shown here is derived from an EMBL/GenBank/DDBJ whole genome shotgun (WGS) entry which is preliminary data.</text>
</comment>
<comment type="function">
    <text evidence="10">Catalyzes the acyloin condensation reaction between C atoms 2 and 3 of pyruvate and glyceraldehyde 3-phosphate to yield 1-deoxy-D-xylulose-5-phosphate (DXP).</text>
</comment>
<dbReference type="SUPFAM" id="SSF52518">
    <property type="entry name" value="Thiamin diphosphate-binding fold (THDP-binding)"/>
    <property type="match status" value="2"/>
</dbReference>
<dbReference type="RefSeq" id="WP_200261151.1">
    <property type="nucleotide sequence ID" value="NZ_NRSH01000186.1"/>
</dbReference>
<keyword evidence="5 10" id="KW-0479">Metal-binding</keyword>
<dbReference type="HAMAP" id="MF_00315">
    <property type="entry name" value="DXP_synth"/>
    <property type="match status" value="1"/>
</dbReference>
<evidence type="ECO:0000256" key="5">
    <source>
        <dbReference type="ARBA" id="ARBA00022723"/>
    </source>
</evidence>
<comment type="cofactor">
    <cofactor evidence="10">
        <name>thiamine diphosphate</name>
        <dbReference type="ChEBI" id="CHEBI:58937"/>
    </cofactor>
    <text evidence="10">Binds 1 thiamine pyrophosphate per subunit.</text>
</comment>
<feature type="binding site" evidence="10">
    <location>
        <begin position="123"/>
        <end position="125"/>
    </location>
    <ligand>
        <name>thiamine diphosphate</name>
        <dbReference type="ChEBI" id="CHEBI:58937"/>
    </ligand>
</feature>
<keyword evidence="8 10" id="KW-0786">Thiamine pyrophosphate</keyword>
<feature type="binding site" evidence="10">
    <location>
        <position position="82"/>
    </location>
    <ligand>
        <name>thiamine diphosphate</name>
        <dbReference type="ChEBI" id="CHEBI:58937"/>
    </ligand>
</feature>
<dbReference type="CDD" id="cd02007">
    <property type="entry name" value="TPP_DXS"/>
    <property type="match status" value="1"/>
</dbReference>
<dbReference type="PANTHER" id="PTHR43322:SF5">
    <property type="entry name" value="1-DEOXY-D-XYLULOSE-5-PHOSPHATE SYNTHASE, CHLOROPLASTIC"/>
    <property type="match status" value="1"/>
</dbReference>
<dbReference type="SUPFAM" id="SSF52922">
    <property type="entry name" value="TK C-terminal domain-like"/>
    <property type="match status" value="1"/>
</dbReference>
<feature type="binding site" evidence="10">
    <location>
        <position position="291"/>
    </location>
    <ligand>
        <name>thiamine diphosphate</name>
        <dbReference type="ChEBI" id="CHEBI:58937"/>
    </ligand>
</feature>
<dbReference type="NCBIfam" id="TIGR00204">
    <property type="entry name" value="dxs"/>
    <property type="match status" value="1"/>
</dbReference>
<feature type="binding site" evidence="10">
    <location>
        <position position="155"/>
    </location>
    <ligand>
        <name>Mg(2+)</name>
        <dbReference type="ChEBI" id="CHEBI:18420"/>
    </ligand>
</feature>
<evidence type="ECO:0000313" key="12">
    <source>
        <dbReference type="EMBL" id="MBK1727589.1"/>
    </source>
</evidence>
<name>A0ABS1EAP7_9GAMM</name>
<protein>
    <recommendedName>
        <fullName evidence="10">1-deoxy-D-xylulose-5-phosphate synthase</fullName>
        <ecNumber evidence="10">2.2.1.7</ecNumber>
    </recommendedName>
    <alternativeName>
        <fullName evidence="10">1-deoxyxylulose-5-phosphate synthase</fullName>
        <shortName evidence="10">DXP synthase</shortName>
        <shortName evidence="10">DXPS</shortName>
    </alternativeName>
</protein>
<dbReference type="InterPro" id="IPR029061">
    <property type="entry name" value="THDP-binding"/>
</dbReference>
<dbReference type="PANTHER" id="PTHR43322">
    <property type="entry name" value="1-D-DEOXYXYLULOSE 5-PHOSPHATE SYNTHASE-RELATED"/>
    <property type="match status" value="1"/>
</dbReference>
<proteinExistence type="inferred from homology"/>
<feature type="binding site" evidence="10">
    <location>
        <position position="372"/>
    </location>
    <ligand>
        <name>thiamine diphosphate</name>
        <dbReference type="ChEBI" id="CHEBI:58937"/>
    </ligand>
</feature>
<feature type="binding site" evidence="10">
    <location>
        <position position="184"/>
    </location>
    <ligand>
        <name>thiamine diphosphate</name>
        <dbReference type="ChEBI" id="CHEBI:58937"/>
    </ligand>
</feature>
<keyword evidence="6 10" id="KW-0460">Magnesium</keyword>
<comment type="similarity">
    <text evidence="2 10">Belongs to the transketolase family. DXPS subfamily.</text>
</comment>
<dbReference type="InterPro" id="IPR009014">
    <property type="entry name" value="Transketo_C/PFOR_II"/>
</dbReference>
<evidence type="ECO:0000313" key="13">
    <source>
        <dbReference type="Proteomes" id="UP000738126"/>
    </source>
</evidence>
<keyword evidence="9 10" id="KW-0414">Isoprene biosynthesis</keyword>
<dbReference type="Gene3D" id="3.40.50.920">
    <property type="match status" value="1"/>
</dbReference>
<evidence type="ECO:0000256" key="4">
    <source>
        <dbReference type="ARBA" id="ARBA00022679"/>
    </source>
</evidence>
<feature type="domain" description="Transketolase-like pyrimidine-binding" evidence="11">
    <location>
        <begin position="321"/>
        <end position="485"/>
    </location>
</feature>